<feature type="compositionally biased region" description="Basic and acidic residues" evidence="1">
    <location>
        <begin position="1162"/>
        <end position="1172"/>
    </location>
</feature>
<dbReference type="PANTHER" id="PTHR31286:SF99">
    <property type="entry name" value="DUF4283 DOMAIN-CONTAINING PROTEIN"/>
    <property type="match status" value="1"/>
</dbReference>
<feature type="region of interest" description="Disordered" evidence="1">
    <location>
        <begin position="1"/>
        <end position="21"/>
    </location>
</feature>
<feature type="compositionally biased region" description="Basic and acidic residues" evidence="1">
    <location>
        <begin position="832"/>
        <end position="866"/>
    </location>
</feature>
<feature type="compositionally biased region" description="Low complexity" evidence="1">
    <location>
        <begin position="354"/>
        <end position="364"/>
    </location>
</feature>
<evidence type="ECO:0000313" key="2">
    <source>
        <dbReference type="EMBL" id="GEU54017.1"/>
    </source>
</evidence>
<evidence type="ECO:0008006" key="3">
    <source>
        <dbReference type="Google" id="ProtNLM"/>
    </source>
</evidence>
<gene>
    <name evidence="2" type="ORF">Tci_025995</name>
</gene>
<dbReference type="InterPro" id="IPR040256">
    <property type="entry name" value="At4g02000-like"/>
</dbReference>
<dbReference type="EMBL" id="BKCJ010003264">
    <property type="protein sequence ID" value="GEU54017.1"/>
    <property type="molecule type" value="Genomic_DNA"/>
</dbReference>
<proteinExistence type="predicted"/>
<feature type="compositionally biased region" description="Polar residues" evidence="1">
    <location>
        <begin position="1088"/>
        <end position="1103"/>
    </location>
</feature>
<feature type="region of interest" description="Disordered" evidence="1">
    <location>
        <begin position="722"/>
        <end position="797"/>
    </location>
</feature>
<organism evidence="2">
    <name type="scientific">Tanacetum cinerariifolium</name>
    <name type="common">Dalmatian daisy</name>
    <name type="synonym">Chrysanthemum cinerariifolium</name>
    <dbReference type="NCBI Taxonomy" id="118510"/>
    <lineage>
        <taxon>Eukaryota</taxon>
        <taxon>Viridiplantae</taxon>
        <taxon>Streptophyta</taxon>
        <taxon>Embryophyta</taxon>
        <taxon>Tracheophyta</taxon>
        <taxon>Spermatophyta</taxon>
        <taxon>Magnoliopsida</taxon>
        <taxon>eudicotyledons</taxon>
        <taxon>Gunneridae</taxon>
        <taxon>Pentapetalae</taxon>
        <taxon>asterids</taxon>
        <taxon>campanulids</taxon>
        <taxon>Asterales</taxon>
        <taxon>Asteraceae</taxon>
        <taxon>Asteroideae</taxon>
        <taxon>Anthemideae</taxon>
        <taxon>Anthemidinae</taxon>
        <taxon>Tanacetum</taxon>
    </lineage>
</organism>
<sequence>MERGFLSSGDKKKKKKEGVSATPNDVYPIIDGIAKCVTNIDGTINLPKSIMRKAVRNVMNDKHKVVKPTKDGGSASKVSFEAVGISNAKPASPMAFANVNSPKTGCSFASMLWPNDTSNKVHFRTLVNEERVKSVDCVLPKAATAKVKGRYENSILGFFLGKDPSFPVVQQYVSNTWRKFGFERITRNNDGVYLFKFATKSGEVTKVPIWKMYNVLVLTYSEDGLSLLGTQIGKPIMLDAFTSYVCMESCGRISFARDLIEIDAVVGLKKEVTMDIPEKEGDGYIKEVVQVEYDWKPPHCVNCKSFGHDTSLCPKRVREESRKKNKGANFGGISLNKPKSKVMWQQKKGVDAKSNSTSLSTSSNAVGNDKGVSNPDLNTSNPFDVLNVDGDDMGESETQPKVSEYVNSDLNENRMEASKTSSSKSVYGDDHKDKNISSPTVLKKWDFINEDDTTDDKDVFTSYGGYVGGGNQLKDVDFDFYEGYADQVVDLDGALKEFRDFNGLTDSPRGGLFKSLHSGLIISPHSGLIKPLHSDLSDLLHSGLLYQPLSGLIIKPDSDNIANENVLAPAPTRSNDQILPFNAWLPIGKSNYVLDLQKKKRNSIFQISMDILENTNFFRAFTASASVPAIYIQYLLREALEITPIDQAHQFESPPSNDAIMDFVNALSYPEEIHFVSMMAMKNLYHPWRAILSMINQCLTCKTSGFDRPRYPVLQMLWAEDRGKKKSTSKADQSKKPATAKQPKPVTFKQSKPAPAKQLKPVKEKPIKPSPVKKAGKEQAQAEPEPEPQGEERQIPVTKKAFTWASTQLEDDISANIVCDTPSSINAESDLEEKTPEINKGEARSDPGKTPKSRLPPERVLMKKDQAGPNPGQSHVALAGPEPEPMHDDFVATVYPQVHESLKHPYEENVHMKNPLSSTGTLSSMKNIDNFTFGDQFIADKSLEDEPRNANMETEVESMVTVLIHQASSSIPPLSTPIIDLTPPKLVSSTVHKPVFTATTETITTTFPPPPPLHQSTTDPALASRFLALETICTNFKNRYKLQDKTVQEELLEEKAKSRKRRRDDQDPPSTPLKESDQSKKKKYNFDASGSKQTLAHTFSPWKTSDIREAPSSSSKQKTAPQSEHQIDDVPIPNEVHISDSDDIDATPLSKIKTKPNWLKPVPKEDRPKTPELEWAVPPNDIGKSKLGKADLEGPAYKVVRAFHSNNISIQFQMEECHLLRTDQIDLVNPKGHQVVPDVSKPLPLGGPPVNMWIKKIVIKKWVEDLQLDIESYQMKLNLTELNWDASDFLYKEDYTIMSKPRAIIYRDRNDQKKIIKENEVHKFSNGTLTRIMKRLDYMVKDFRMFKYNPGMEKRIWSKDDRRRSKEFMEAIERRLKIRRIFRSLESFVSGRLRDVNYRLILRTE</sequence>
<comment type="caution">
    <text evidence="2">The sequence shown here is derived from an EMBL/GenBank/DDBJ whole genome shotgun (WGS) entry which is preliminary data.</text>
</comment>
<feature type="region of interest" description="Disordered" evidence="1">
    <location>
        <begin position="1054"/>
        <end position="1178"/>
    </location>
</feature>
<accession>A0A6L2KZN9</accession>
<reference evidence="2" key="1">
    <citation type="journal article" date="2019" name="Sci. Rep.">
        <title>Draft genome of Tanacetum cinerariifolium, the natural source of mosquito coil.</title>
        <authorList>
            <person name="Yamashiro T."/>
            <person name="Shiraishi A."/>
            <person name="Satake H."/>
            <person name="Nakayama K."/>
        </authorList>
    </citation>
    <scope>NUCLEOTIDE SEQUENCE</scope>
</reference>
<feature type="region of interest" description="Disordered" evidence="1">
    <location>
        <begin position="318"/>
        <end position="432"/>
    </location>
</feature>
<feature type="region of interest" description="Disordered" evidence="1">
    <location>
        <begin position="824"/>
        <end position="874"/>
    </location>
</feature>
<dbReference type="PANTHER" id="PTHR31286">
    <property type="entry name" value="GLYCINE-RICH CELL WALL STRUCTURAL PROTEIN 1.8-LIKE"/>
    <property type="match status" value="1"/>
</dbReference>
<feature type="compositionally biased region" description="Polar residues" evidence="1">
    <location>
        <begin position="1111"/>
        <end position="1124"/>
    </location>
</feature>
<name>A0A6L2KZN9_TANCI</name>
<protein>
    <recommendedName>
        <fullName evidence="3">DUF4283 domain-containing protein</fullName>
    </recommendedName>
</protein>
<evidence type="ECO:0000256" key="1">
    <source>
        <dbReference type="SAM" id="MobiDB-lite"/>
    </source>
</evidence>
<feature type="compositionally biased region" description="Polar residues" evidence="1">
    <location>
        <begin position="396"/>
        <end position="410"/>
    </location>
</feature>